<dbReference type="EMBL" id="JBIUYY010000003">
    <property type="protein sequence ID" value="MFJ2821145.1"/>
    <property type="molecule type" value="Genomic_DNA"/>
</dbReference>
<reference evidence="1 2" key="1">
    <citation type="submission" date="2024-10" db="EMBL/GenBank/DDBJ databases">
        <title>The Natural Products Discovery Center: Release of the First 8490 Sequenced Strains for Exploring Actinobacteria Biosynthetic Diversity.</title>
        <authorList>
            <person name="Kalkreuter E."/>
            <person name="Kautsar S.A."/>
            <person name="Yang D."/>
            <person name="Bader C.D."/>
            <person name="Teijaro C.N."/>
            <person name="Fluegel L."/>
            <person name="Davis C.M."/>
            <person name="Simpson J.R."/>
            <person name="Lauterbach L."/>
            <person name="Steele A.D."/>
            <person name="Gui C."/>
            <person name="Meng S."/>
            <person name="Li G."/>
            <person name="Viehrig K."/>
            <person name="Ye F."/>
            <person name="Su P."/>
            <person name="Kiefer A.F."/>
            <person name="Nichols A."/>
            <person name="Cepeda A.J."/>
            <person name="Yan W."/>
            <person name="Fan B."/>
            <person name="Jiang Y."/>
            <person name="Adhikari A."/>
            <person name="Zheng C.-J."/>
            <person name="Schuster L."/>
            <person name="Cowan T.M."/>
            <person name="Smanski M.J."/>
            <person name="Chevrette M.G."/>
            <person name="De Carvalho L.P.S."/>
            <person name="Shen B."/>
        </authorList>
    </citation>
    <scope>NUCLEOTIDE SEQUENCE [LARGE SCALE GENOMIC DNA]</scope>
    <source>
        <strain evidence="1 2">NPDC087220</strain>
    </source>
</reference>
<evidence type="ECO:0000313" key="1">
    <source>
        <dbReference type="EMBL" id="MFJ2821145.1"/>
    </source>
</evidence>
<dbReference type="SUPFAM" id="SSF109854">
    <property type="entry name" value="DinB/YfiT-like putative metalloenzymes"/>
    <property type="match status" value="1"/>
</dbReference>
<dbReference type="Pfam" id="PF04978">
    <property type="entry name" value="MST"/>
    <property type="match status" value="1"/>
</dbReference>
<keyword evidence="2" id="KW-1185">Reference proteome</keyword>
<dbReference type="Proteomes" id="UP001617351">
    <property type="component" value="Unassembled WGS sequence"/>
</dbReference>
<gene>
    <name evidence="1" type="ORF">ACIO7M_08540</name>
</gene>
<organism evidence="1 2">
    <name type="scientific">Streptomyces toxytricini</name>
    <name type="common">Actinomyces toxytricini</name>
    <dbReference type="NCBI Taxonomy" id="67369"/>
    <lineage>
        <taxon>Bacteria</taxon>
        <taxon>Bacillati</taxon>
        <taxon>Actinomycetota</taxon>
        <taxon>Actinomycetes</taxon>
        <taxon>Kitasatosporales</taxon>
        <taxon>Streptomycetaceae</taxon>
        <taxon>Streptomyces</taxon>
    </lineage>
</organism>
<dbReference type="Gene3D" id="1.20.120.450">
    <property type="entry name" value="dinb family like domain"/>
    <property type="match status" value="1"/>
</dbReference>
<dbReference type="RefSeq" id="WP_402378783.1">
    <property type="nucleotide sequence ID" value="NZ_JBIUYY010000003.1"/>
</dbReference>
<dbReference type="InterPro" id="IPR007061">
    <property type="entry name" value="MST-like"/>
</dbReference>
<dbReference type="InterPro" id="IPR034660">
    <property type="entry name" value="DinB/YfiT-like"/>
</dbReference>
<proteinExistence type="predicted"/>
<accession>A0ABW8ED43</accession>
<protein>
    <submittedName>
        <fullName evidence="1">DinB family protein</fullName>
    </submittedName>
</protein>
<evidence type="ECO:0000313" key="2">
    <source>
        <dbReference type="Proteomes" id="UP001617351"/>
    </source>
</evidence>
<sequence>MNDDQRTPRTAPSKSADDRSSLTSFLDYQRATLAVKCHGLTGRQLKEKAVPTSGLSLLGLVRHAAEVERGWFRTVLAGEAGSALWPAADGVFGAFHVDDADVDEAFTLWHEACERSRAVTDSFASLDETVESQGEVISLRYVLTHMIEEYARHNGHADLLREAIDGAVGE</sequence>
<name>A0ABW8ED43_STRT5</name>
<comment type="caution">
    <text evidence="1">The sequence shown here is derived from an EMBL/GenBank/DDBJ whole genome shotgun (WGS) entry which is preliminary data.</text>
</comment>